<dbReference type="EMBL" id="MHNF01000031">
    <property type="protein sequence ID" value="OGZ40479.1"/>
    <property type="molecule type" value="Genomic_DNA"/>
</dbReference>
<comment type="caution">
    <text evidence="2">The sequence shown here is derived from an EMBL/GenBank/DDBJ whole genome shotgun (WGS) entry which is preliminary data.</text>
</comment>
<evidence type="ECO:0000313" key="3">
    <source>
        <dbReference type="Proteomes" id="UP000177126"/>
    </source>
</evidence>
<accession>A0A1G2FQW2</accession>
<keyword evidence="1" id="KW-0812">Transmembrane</keyword>
<evidence type="ECO:0000313" key="2">
    <source>
        <dbReference type="EMBL" id="OGZ40479.1"/>
    </source>
</evidence>
<organism evidence="2 3">
    <name type="scientific">Candidatus Portnoybacteria bacterium RIFCSPLOWO2_02_FULL_39_11</name>
    <dbReference type="NCBI Taxonomy" id="1802001"/>
    <lineage>
        <taxon>Bacteria</taxon>
        <taxon>Candidatus Portnoyibacteriota</taxon>
    </lineage>
</organism>
<dbReference type="AlphaFoldDB" id="A0A1G2FQW2"/>
<dbReference type="Proteomes" id="UP000177126">
    <property type="component" value="Unassembled WGS sequence"/>
</dbReference>
<sequence>MRGRDANLKKFLTKRGQMSELIAICIMIIIAIPLFKIAWPIVKYLDGEMFNNREREINQKNERGEP</sequence>
<keyword evidence="1" id="KW-1133">Transmembrane helix</keyword>
<gene>
    <name evidence="2" type="ORF">A3B04_01585</name>
</gene>
<name>A0A1G2FQW2_9BACT</name>
<keyword evidence="1" id="KW-0472">Membrane</keyword>
<reference evidence="2 3" key="1">
    <citation type="journal article" date="2016" name="Nat. Commun.">
        <title>Thousands of microbial genomes shed light on interconnected biogeochemical processes in an aquifer system.</title>
        <authorList>
            <person name="Anantharaman K."/>
            <person name="Brown C.T."/>
            <person name="Hug L.A."/>
            <person name="Sharon I."/>
            <person name="Castelle C.J."/>
            <person name="Probst A.J."/>
            <person name="Thomas B.C."/>
            <person name="Singh A."/>
            <person name="Wilkins M.J."/>
            <person name="Karaoz U."/>
            <person name="Brodie E.L."/>
            <person name="Williams K.H."/>
            <person name="Hubbard S.S."/>
            <person name="Banfield J.F."/>
        </authorList>
    </citation>
    <scope>NUCLEOTIDE SEQUENCE [LARGE SCALE GENOMIC DNA]</scope>
</reference>
<evidence type="ECO:0000256" key="1">
    <source>
        <dbReference type="SAM" id="Phobius"/>
    </source>
</evidence>
<feature type="transmembrane region" description="Helical" evidence="1">
    <location>
        <begin position="21"/>
        <end position="42"/>
    </location>
</feature>
<proteinExistence type="predicted"/>
<protein>
    <submittedName>
        <fullName evidence="2">Uncharacterized protein</fullName>
    </submittedName>
</protein>